<accession>A0A409Y7C8</accession>
<dbReference type="InParanoid" id="A0A409Y7C8"/>
<name>A0A409Y7C8_9AGAR</name>
<gene>
    <name evidence="2" type="ORF">CVT26_014413</name>
</gene>
<dbReference type="PANTHER" id="PTHR45691">
    <property type="entry name" value="PROTEIN DIAPHANOUS"/>
    <property type="match status" value="1"/>
</dbReference>
<dbReference type="InterPro" id="IPR051412">
    <property type="entry name" value="Formin_Homology_Diaphanous_sf"/>
</dbReference>
<evidence type="ECO:0000313" key="3">
    <source>
        <dbReference type="Proteomes" id="UP000284706"/>
    </source>
</evidence>
<feature type="region of interest" description="Disordered" evidence="1">
    <location>
        <begin position="547"/>
        <end position="618"/>
    </location>
</feature>
<dbReference type="PANTHER" id="PTHR45691:SF6">
    <property type="entry name" value="PROTEIN DIAPHANOUS"/>
    <property type="match status" value="1"/>
</dbReference>
<comment type="caution">
    <text evidence="2">The sequence shown here is derived from an EMBL/GenBank/DDBJ whole genome shotgun (WGS) entry which is preliminary data.</text>
</comment>
<feature type="region of interest" description="Disordered" evidence="1">
    <location>
        <begin position="271"/>
        <end position="294"/>
    </location>
</feature>
<protein>
    <submittedName>
        <fullName evidence="2">Uncharacterized protein</fullName>
    </submittedName>
</protein>
<proteinExistence type="predicted"/>
<dbReference type="Proteomes" id="UP000284706">
    <property type="component" value="Unassembled WGS sequence"/>
</dbReference>
<reference evidence="2 3" key="1">
    <citation type="journal article" date="2018" name="Evol. Lett.">
        <title>Horizontal gene cluster transfer increased hallucinogenic mushroom diversity.</title>
        <authorList>
            <person name="Reynolds H.T."/>
            <person name="Vijayakumar V."/>
            <person name="Gluck-Thaler E."/>
            <person name="Korotkin H.B."/>
            <person name="Matheny P.B."/>
            <person name="Slot J.C."/>
        </authorList>
    </citation>
    <scope>NUCLEOTIDE SEQUENCE [LARGE SCALE GENOMIC DNA]</scope>
    <source>
        <strain evidence="2 3">SRW20</strain>
    </source>
</reference>
<evidence type="ECO:0000313" key="2">
    <source>
        <dbReference type="EMBL" id="PPQ98985.1"/>
    </source>
</evidence>
<feature type="region of interest" description="Disordered" evidence="1">
    <location>
        <begin position="130"/>
        <end position="152"/>
    </location>
</feature>
<feature type="compositionally biased region" description="Basic residues" evidence="1">
    <location>
        <begin position="567"/>
        <end position="601"/>
    </location>
</feature>
<feature type="compositionally biased region" description="Polar residues" evidence="1">
    <location>
        <begin position="133"/>
        <end position="147"/>
    </location>
</feature>
<feature type="region of interest" description="Disordered" evidence="1">
    <location>
        <begin position="341"/>
        <end position="436"/>
    </location>
</feature>
<dbReference type="STRING" id="231916.A0A409Y7C8"/>
<feature type="region of interest" description="Disordered" evidence="1">
    <location>
        <begin position="172"/>
        <end position="207"/>
    </location>
</feature>
<feature type="compositionally biased region" description="Pro residues" evidence="1">
    <location>
        <begin position="46"/>
        <end position="57"/>
    </location>
</feature>
<feature type="region of interest" description="Disordered" evidence="1">
    <location>
        <begin position="701"/>
        <end position="727"/>
    </location>
</feature>
<dbReference type="EMBL" id="NHYE01001086">
    <property type="protein sequence ID" value="PPQ98985.1"/>
    <property type="molecule type" value="Genomic_DNA"/>
</dbReference>
<dbReference type="OrthoDB" id="3058472at2759"/>
<evidence type="ECO:0000256" key="1">
    <source>
        <dbReference type="SAM" id="MobiDB-lite"/>
    </source>
</evidence>
<feature type="compositionally biased region" description="Low complexity" evidence="1">
    <location>
        <begin position="709"/>
        <end position="720"/>
    </location>
</feature>
<sequence length="740" mass="80484">MDDYSSYHHTRPTEPLGSSLTRNSYYSHHSVAPSRNSWVYDHNENPPGPPAPQPIDYPSPVQTVQPLPPSGSHLRNPHPHPLHVVNRTPMSEEGEDYMHAGEAIPRPRKKKSLVGGFVKGIRKLPKAIFRRGGSSTPQNRSQASLTNDTEDFDGATVTYGMSAGNMPPGYSSAPATPITEPAPPRSNAYRHRPTAVSPIPESPTPDVVRLSDVPQRDSIRNDVPGGFDPGPSGSQLFAPPGHRFIENLQSEGSYPDPVERTTVMMYNDSEAQPYNRNSRGPLPTPPVHAQQVSSPGLSYVSESLAPIASLTPLRPASFHSSQVPFQPQPQVPVEIPRISSESTLSQKTPQIRPQPRVPPPSLIPGALHSSSHTPSPAPPTEAQHQDHVQPPLQQEIPRPDPQPVLQHAEPAQTEPPVQSPVDANPSLASDYRGMVPETPPSSRALLAARHVRSYYDPSFSSDLSPVERFFKTLYRMPWVSHERVTVDYKPGVGLGHMKKKKTKPMTSWYRSMLAGSKRSSASLDLLSSGNRTATDTTSLRMAVAAAIGSPQSGARHSGRSSEDRDKVHRHHHHHHHHHRHQHSSHHHRHHEKNNHSRRRHTAASGDTTDTDADEKYSNPLLSPLPFPVPYSPYPFPAFPPFQVAPAPIPAQVPNPPKQAGNVSSPIPPGGQPPPQAVMYSPAGFTSYQPMVAPAPVYVLQTPPSPQVNAPATAPQGQQPAQPAPAPPGVVYMPAIPGAFA</sequence>
<feature type="region of interest" description="Disordered" evidence="1">
    <location>
        <begin position="649"/>
        <end position="676"/>
    </location>
</feature>
<dbReference type="GO" id="GO:0030041">
    <property type="term" value="P:actin filament polymerization"/>
    <property type="evidence" value="ECO:0007669"/>
    <property type="project" value="TreeGrafter"/>
</dbReference>
<feature type="compositionally biased region" description="Pro residues" evidence="1">
    <location>
        <begin position="665"/>
        <end position="675"/>
    </location>
</feature>
<keyword evidence="3" id="KW-1185">Reference proteome</keyword>
<feature type="compositionally biased region" description="Polar residues" evidence="1">
    <location>
        <begin position="16"/>
        <end position="37"/>
    </location>
</feature>
<feature type="region of interest" description="Disordered" evidence="1">
    <location>
        <begin position="1"/>
        <end position="78"/>
    </location>
</feature>
<organism evidence="2 3">
    <name type="scientific">Gymnopilus dilepis</name>
    <dbReference type="NCBI Taxonomy" id="231916"/>
    <lineage>
        <taxon>Eukaryota</taxon>
        <taxon>Fungi</taxon>
        <taxon>Dikarya</taxon>
        <taxon>Basidiomycota</taxon>
        <taxon>Agaricomycotina</taxon>
        <taxon>Agaricomycetes</taxon>
        <taxon>Agaricomycetidae</taxon>
        <taxon>Agaricales</taxon>
        <taxon>Agaricineae</taxon>
        <taxon>Hymenogastraceae</taxon>
        <taxon>Gymnopilus</taxon>
    </lineage>
</organism>
<dbReference type="GO" id="GO:0005884">
    <property type="term" value="C:actin filament"/>
    <property type="evidence" value="ECO:0007669"/>
    <property type="project" value="TreeGrafter"/>
</dbReference>
<dbReference type="AlphaFoldDB" id="A0A409Y7C8"/>